<keyword evidence="1" id="KW-0479">Metal-binding</keyword>
<dbReference type="SUPFAM" id="SSF55920">
    <property type="entry name" value="Creatinase/aminopeptidase"/>
    <property type="match status" value="1"/>
</dbReference>
<dbReference type="GO" id="GO:0016787">
    <property type="term" value="F:hydrolase activity"/>
    <property type="evidence" value="ECO:0007669"/>
    <property type="project" value="UniProtKB-KW"/>
</dbReference>
<dbReference type="InterPro" id="IPR000994">
    <property type="entry name" value="Pept_M24"/>
</dbReference>
<dbReference type="Gene3D" id="3.90.230.10">
    <property type="entry name" value="Creatinase/methionine aminopeptidase superfamily"/>
    <property type="match status" value="1"/>
</dbReference>
<dbReference type="InterPro" id="IPR050659">
    <property type="entry name" value="Peptidase_M24B"/>
</dbReference>
<reference evidence="5" key="1">
    <citation type="submission" date="2018-05" db="EMBL/GenBank/DDBJ databases">
        <authorList>
            <person name="Lanie J.A."/>
            <person name="Ng W.-L."/>
            <person name="Kazmierczak K.M."/>
            <person name="Andrzejewski T.M."/>
            <person name="Davidsen T.M."/>
            <person name="Wayne K.J."/>
            <person name="Tettelin H."/>
            <person name="Glass J.I."/>
            <person name="Rusch D."/>
            <person name="Podicherti R."/>
            <person name="Tsui H.-C.T."/>
            <person name="Winkler M.E."/>
        </authorList>
    </citation>
    <scope>NUCLEOTIDE SEQUENCE</scope>
</reference>
<dbReference type="GO" id="GO:0046872">
    <property type="term" value="F:metal ion binding"/>
    <property type="evidence" value="ECO:0007669"/>
    <property type="project" value="UniProtKB-KW"/>
</dbReference>
<gene>
    <name evidence="5" type="ORF">METZ01_LOCUS258613</name>
</gene>
<evidence type="ECO:0000313" key="5">
    <source>
        <dbReference type="EMBL" id="SVC05759.1"/>
    </source>
</evidence>
<keyword evidence="2" id="KW-0378">Hydrolase</keyword>
<organism evidence="5">
    <name type="scientific">marine metagenome</name>
    <dbReference type="NCBI Taxonomy" id="408172"/>
    <lineage>
        <taxon>unclassified sequences</taxon>
        <taxon>metagenomes</taxon>
        <taxon>ecological metagenomes</taxon>
    </lineage>
</organism>
<dbReference type="InterPro" id="IPR000587">
    <property type="entry name" value="Creatinase_N"/>
</dbReference>
<evidence type="ECO:0008006" key="6">
    <source>
        <dbReference type="Google" id="ProtNLM"/>
    </source>
</evidence>
<dbReference type="PROSITE" id="PS00491">
    <property type="entry name" value="PROLINE_PEPTIDASE"/>
    <property type="match status" value="1"/>
</dbReference>
<sequence>MTGFSDSGVAVLFDGAKASLITTLMFKDRAPAECPGTDIFITDKSLPSAVSQLMKANGHKKIGLQKELTNLKAYEALASSISKKRIALSSAVVMACRAVKDEEEIRLVQKAVTIAEKAFRSLMNEGARFFIGKTEKQLSAELSYRMQYLGADRQSFPNGIIVGSGPNSAGAHHVPTDRKVRKNEPVLFDFGALVGGYCSDITRVVFTGKKIDPQLRDIYHLVKEAHSLAIKAIKPRRKASAIDKIARDHIMQGGYKEEFRHGLGHAIGMEVHEAVRFNQTDHTVLRKHMIMTVEPGVYIKGFAGVRLEDDVLVTADGCRSLNKLSCHLEKFILT</sequence>
<evidence type="ECO:0000259" key="4">
    <source>
        <dbReference type="Pfam" id="PF01321"/>
    </source>
</evidence>
<accession>A0A382J2B8</accession>
<dbReference type="Gene3D" id="3.40.350.10">
    <property type="entry name" value="Creatinase/prolidase N-terminal domain"/>
    <property type="match status" value="1"/>
</dbReference>
<protein>
    <recommendedName>
        <fullName evidence="6">Peptidase M24 domain-containing protein</fullName>
    </recommendedName>
</protein>
<dbReference type="InterPro" id="IPR029149">
    <property type="entry name" value="Creatin/AminoP/Spt16_N"/>
</dbReference>
<dbReference type="AlphaFoldDB" id="A0A382J2B8"/>
<dbReference type="Pfam" id="PF01321">
    <property type="entry name" value="Creatinase_N"/>
    <property type="match status" value="1"/>
</dbReference>
<dbReference type="PANTHER" id="PTHR46112:SF3">
    <property type="entry name" value="AMINOPEPTIDASE YPDF"/>
    <property type="match status" value="1"/>
</dbReference>
<evidence type="ECO:0000259" key="3">
    <source>
        <dbReference type="Pfam" id="PF00557"/>
    </source>
</evidence>
<feature type="domain" description="Creatinase N-terminal" evidence="4">
    <location>
        <begin position="1"/>
        <end position="99"/>
    </location>
</feature>
<dbReference type="InterPro" id="IPR001131">
    <property type="entry name" value="Peptidase_M24B_aminopep-P_CS"/>
</dbReference>
<dbReference type="InterPro" id="IPR036005">
    <property type="entry name" value="Creatinase/aminopeptidase-like"/>
</dbReference>
<evidence type="ECO:0000256" key="1">
    <source>
        <dbReference type="ARBA" id="ARBA00022723"/>
    </source>
</evidence>
<dbReference type="PANTHER" id="PTHR46112">
    <property type="entry name" value="AMINOPEPTIDASE"/>
    <property type="match status" value="1"/>
</dbReference>
<feature type="domain" description="Peptidase M24" evidence="3">
    <location>
        <begin position="107"/>
        <end position="315"/>
    </location>
</feature>
<dbReference type="EMBL" id="UINC01071101">
    <property type="protein sequence ID" value="SVC05759.1"/>
    <property type="molecule type" value="Genomic_DNA"/>
</dbReference>
<dbReference type="SUPFAM" id="SSF53092">
    <property type="entry name" value="Creatinase/prolidase N-terminal domain"/>
    <property type="match status" value="1"/>
</dbReference>
<proteinExistence type="predicted"/>
<name>A0A382J2B8_9ZZZZ</name>
<dbReference type="Pfam" id="PF00557">
    <property type="entry name" value="Peptidase_M24"/>
    <property type="match status" value="1"/>
</dbReference>
<evidence type="ECO:0000256" key="2">
    <source>
        <dbReference type="ARBA" id="ARBA00022801"/>
    </source>
</evidence>